<accession>A0A1V0SA53</accession>
<dbReference type="EMBL" id="KY684083">
    <property type="protein sequence ID" value="ARF08573.1"/>
    <property type="molecule type" value="Genomic_DNA"/>
</dbReference>
<proteinExistence type="predicted"/>
<name>A0A1V0SA53_9VIRU</name>
<sequence>MSLLLRKNILNKYYKLNPVFDCITGLKRNDDPISICCDTITHGNRVVLGHMITSLVKKGYKVNKEHLKKAIVNDNKFLLDLLLFYSKEKDLSGLNLFALLTDRTDIAIHLMKKGLL</sequence>
<gene>
    <name evidence="1" type="ORF">Catovirus_1_623</name>
</gene>
<evidence type="ECO:0000313" key="1">
    <source>
        <dbReference type="EMBL" id="ARF08573.1"/>
    </source>
</evidence>
<organism evidence="1">
    <name type="scientific">Catovirus CTV1</name>
    <dbReference type="NCBI Taxonomy" id="1977631"/>
    <lineage>
        <taxon>Viruses</taxon>
        <taxon>Varidnaviria</taxon>
        <taxon>Bamfordvirae</taxon>
        <taxon>Nucleocytoviricota</taxon>
        <taxon>Megaviricetes</taxon>
        <taxon>Imitervirales</taxon>
        <taxon>Mimiviridae</taxon>
        <taxon>Klosneuvirinae</taxon>
        <taxon>Catovirus</taxon>
    </lineage>
</organism>
<protein>
    <submittedName>
        <fullName evidence="1">Uncharacterized protein</fullName>
    </submittedName>
</protein>
<reference evidence="1" key="1">
    <citation type="journal article" date="2017" name="Science">
        <title>Giant viruses with an expanded complement of translation system components.</title>
        <authorList>
            <person name="Schulz F."/>
            <person name="Yutin N."/>
            <person name="Ivanova N.N."/>
            <person name="Ortega D.R."/>
            <person name="Lee T.K."/>
            <person name="Vierheilig J."/>
            <person name="Daims H."/>
            <person name="Horn M."/>
            <person name="Wagner M."/>
            <person name="Jensen G.J."/>
            <person name="Kyrpides N.C."/>
            <person name="Koonin E.V."/>
            <person name="Woyke T."/>
        </authorList>
    </citation>
    <scope>NUCLEOTIDE SEQUENCE</scope>
    <source>
        <strain evidence="1">CTV1</strain>
    </source>
</reference>